<accession>A0A967BEC2</accession>
<protein>
    <submittedName>
        <fullName evidence="1">Uncharacterized protein</fullName>
    </submittedName>
</protein>
<dbReference type="Proteomes" id="UP000639775">
    <property type="component" value="Unassembled WGS sequence"/>
</dbReference>
<dbReference type="AlphaFoldDB" id="A0A967BEC2"/>
<dbReference type="EMBL" id="JAAORB010000001">
    <property type="protein sequence ID" value="NHQ72913.1"/>
    <property type="molecule type" value="Genomic_DNA"/>
</dbReference>
<name>A0A967BEC2_9RHOB</name>
<reference evidence="1" key="1">
    <citation type="submission" date="2020-03" db="EMBL/GenBank/DDBJ databases">
        <title>Roseovarius gahaiensis sp. nov., isolated from Gahai Saline Lake, China.</title>
        <authorList>
            <person name="Sun X."/>
        </authorList>
    </citation>
    <scope>NUCLEOTIDE SEQUENCE</scope>
    <source>
        <strain evidence="1">GH877</strain>
    </source>
</reference>
<sequence length="103" mass="11103">MRPRWLFYAPILALVLAVAGIGLLLGARLALTTETEVIERVAARYVAESSPQAQLSDCHARPAQSEGLWLVVLCAPVQGRGGVAYFIDRFGRVRDQGPVNGQG</sequence>
<proteinExistence type="predicted"/>
<evidence type="ECO:0000313" key="1">
    <source>
        <dbReference type="EMBL" id="NHQ72913.1"/>
    </source>
</evidence>
<dbReference type="RefSeq" id="WP_167192603.1">
    <property type="nucleotide sequence ID" value="NZ_JAAORB010000001.1"/>
</dbReference>
<organism evidence="1 2">
    <name type="scientific">Roseovarius gahaiensis</name>
    <dbReference type="NCBI Taxonomy" id="2716691"/>
    <lineage>
        <taxon>Bacteria</taxon>
        <taxon>Pseudomonadati</taxon>
        <taxon>Pseudomonadota</taxon>
        <taxon>Alphaproteobacteria</taxon>
        <taxon>Rhodobacterales</taxon>
        <taxon>Roseobacteraceae</taxon>
        <taxon>Roseovarius</taxon>
    </lineage>
</organism>
<comment type="caution">
    <text evidence="1">The sequence shown here is derived from an EMBL/GenBank/DDBJ whole genome shotgun (WGS) entry which is preliminary data.</text>
</comment>
<gene>
    <name evidence="1" type="ORF">HAT86_00330</name>
</gene>
<evidence type="ECO:0000313" key="2">
    <source>
        <dbReference type="Proteomes" id="UP000639775"/>
    </source>
</evidence>
<keyword evidence="2" id="KW-1185">Reference proteome</keyword>